<keyword evidence="4" id="KW-1003">Cell membrane</keyword>
<feature type="domain" description="ABC transporter" evidence="11">
    <location>
        <begin position="254"/>
        <end position="498"/>
    </location>
</feature>
<evidence type="ECO:0000313" key="12">
    <source>
        <dbReference type="EMBL" id="KEZ87727.1"/>
    </source>
</evidence>
<keyword evidence="3" id="KW-0813">Transport</keyword>
<dbReference type="InterPro" id="IPR027417">
    <property type="entry name" value="P-loop_NTPase"/>
</dbReference>
<dbReference type="EMBL" id="JPMD01000008">
    <property type="protein sequence ID" value="KEZ87727.1"/>
    <property type="molecule type" value="Genomic_DNA"/>
</dbReference>
<comment type="subcellular location">
    <subcellularLocation>
        <location evidence="2">Cell inner membrane</location>
    </subcellularLocation>
    <subcellularLocation>
        <location evidence="1">Cell membrane</location>
        <topology evidence="1">Peripheral membrane protein</topology>
    </subcellularLocation>
</comment>
<dbReference type="FunFam" id="3.40.50.300:FF:000126">
    <property type="entry name" value="Galactose/methyl galactoside import ATP-binding protein MglA"/>
    <property type="match status" value="1"/>
</dbReference>
<comment type="caution">
    <text evidence="12">The sequence shown here is derived from an EMBL/GenBank/DDBJ whole genome shotgun (WGS) entry which is preliminary data.</text>
</comment>
<keyword evidence="6" id="KW-0677">Repeat</keyword>
<keyword evidence="9" id="KW-1278">Translocase</keyword>
<proteinExistence type="predicted"/>
<evidence type="ECO:0000313" key="13">
    <source>
        <dbReference type="Proteomes" id="UP000028542"/>
    </source>
</evidence>
<dbReference type="PANTHER" id="PTHR43790:SF9">
    <property type="entry name" value="GALACTOFURANOSE TRANSPORTER ATP-BINDING PROTEIN YTFR"/>
    <property type="match status" value="1"/>
</dbReference>
<dbReference type="InterPro" id="IPR003593">
    <property type="entry name" value="AAA+_ATPase"/>
</dbReference>
<name>A0A084JFJ3_9CLOT</name>
<dbReference type="Pfam" id="PF00005">
    <property type="entry name" value="ABC_tran"/>
    <property type="match status" value="2"/>
</dbReference>
<evidence type="ECO:0000256" key="3">
    <source>
        <dbReference type="ARBA" id="ARBA00022448"/>
    </source>
</evidence>
<dbReference type="InterPro" id="IPR003439">
    <property type="entry name" value="ABC_transporter-like_ATP-bd"/>
</dbReference>
<evidence type="ECO:0000259" key="11">
    <source>
        <dbReference type="PROSITE" id="PS50893"/>
    </source>
</evidence>
<dbReference type="CDD" id="cd03216">
    <property type="entry name" value="ABC_Carb_Monos_I"/>
    <property type="match status" value="1"/>
</dbReference>
<evidence type="ECO:0000256" key="9">
    <source>
        <dbReference type="ARBA" id="ARBA00022967"/>
    </source>
</evidence>
<evidence type="ECO:0000256" key="6">
    <source>
        <dbReference type="ARBA" id="ARBA00022737"/>
    </source>
</evidence>
<evidence type="ECO:0000256" key="7">
    <source>
        <dbReference type="ARBA" id="ARBA00022741"/>
    </source>
</evidence>
<dbReference type="PANTHER" id="PTHR43790">
    <property type="entry name" value="CARBOHYDRATE TRANSPORT ATP-BINDING PROTEIN MG119-RELATED"/>
    <property type="match status" value="1"/>
</dbReference>
<evidence type="ECO:0000256" key="8">
    <source>
        <dbReference type="ARBA" id="ARBA00022840"/>
    </source>
</evidence>
<reference evidence="12 13" key="1">
    <citation type="submission" date="2014-07" db="EMBL/GenBank/DDBJ databases">
        <title>Draft genome of Clostridium sulfidigenes 113A isolated from sediments associated with methane hydrate from Krishna Godavari basin.</title>
        <authorList>
            <person name="Honkalas V.S."/>
            <person name="Dabir A.P."/>
            <person name="Arora P."/>
            <person name="Dhakephalkar P.K."/>
        </authorList>
    </citation>
    <scope>NUCLEOTIDE SEQUENCE [LARGE SCALE GENOMIC DNA]</scope>
    <source>
        <strain evidence="12 13">113A</strain>
    </source>
</reference>
<organism evidence="12 13">
    <name type="scientific">Clostridium sulfidigenes</name>
    <dbReference type="NCBI Taxonomy" id="318464"/>
    <lineage>
        <taxon>Bacteria</taxon>
        <taxon>Bacillati</taxon>
        <taxon>Bacillota</taxon>
        <taxon>Clostridia</taxon>
        <taxon>Eubacteriales</taxon>
        <taxon>Clostridiaceae</taxon>
        <taxon>Clostridium</taxon>
    </lineage>
</organism>
<accession>A0A084JFJ3</accession>
<keyword evidence="10" id="KW-0472">Membrane</keyword>
<dbReference type="Gene3D" id="3.40.50.300">
    <property type="entry name" value="P-loop containing nucleotide triphosphate hydrolases"/>
    <property type="match status" value="2"/>
</dbReference>
<evidence type="ECO:0000256" key="2">
    <source>
        <dbReference type="ARBA" id="ARBA00004533"/>
    </source>
</evidence>
<dbReference type="SUPFAM" id="SSF52540">
    <property type="entry name" value="P-loop containing nucleoside triphosphate hydrolases"/>
    <property type="match status" value="2"/>
</dbReference>
<dbReference type="GO" id="GO:0016887">
    <property type="term" value="F:ATP hydrolysis activity"/>
    <property type="evidence" value="ECO:0007669"/>
    <property type="project" value="InterPro"/>
</dbReference>
<evidence type="ECO:0000256" key="4">
    <source>
        <dbReference type="ARBA" id="ARBA00022475"/>
    </source>
</evidence>
<dbReference type="FunFam" id="3.40.50.300:FF:000127">
    <property type="entry name" value="Ribose import ATP-binding protein RbsA"/>
    <property type="match status" value="1"/>
</dbReference>
<dbReference type="InterPro" id="IPR050107">
    <property type="entry name" value="ABC_carbohydrate_import_ATPase"/>
</dbReference>
<dbReference type="GO" id="GO:0005886">
    <property type="term" value="C:plasma membrane"/>
    <property type="evidence" value="ECO:0007669"/>
    <property type="project" value="UniProtKB-SubCell"/>
</dbReference>
<dbReference type="AlphaFoldDB" id="A0A084JFJ3"/>
<dbReference type="PROSITE" id="PS50893">
    <property type="entry name" value="ABC_TRANSPORTER_2"/>
    <property type="match status" value="2"/>
</dbReference>
<dbReference type="PROSITE" id="PS00211">
    <property type="entry name" value="ABC_TRANSPORTER_1"/>
    <property type="match status" value="1"/>
</dbReference>
<dbReference type="GO" id="GO:0015749">
    <property type="term" value="P:monosaccharide transmembrane transport"/>
    <property type="evidence" value="ECO:0007669"/>
    <property type="project" value="UniProtKB-ARBA"/>
</dbReference>
<sequence>MESNIPKLELKGIQKFFPGVTALANVSFSVKKGTVHVLCGENGAGKSTLMKIINGIYQPDGGSIHIDGKEVKIQNPIEARKHGISMIFQELNYIPEITIEESIFLGREPVNKLGKINWKKIRKDTEELLKQENLPYSPTTQFKDLTVSDIQMLEILKAMSYNSQVIIMDEPTSAITRKEVGILFDKIAELKSKGVSIIYISHKMEEIFKIADEITVIRDGVVIDTKPASELDIDKVISLMVGRKITNAYPKEDIKIGETMLEVKELTDGKHFEDINFNVKRGEIVGFAGLMGAGRSEVARTIFGLDPYLSGEIKVKGKEVKIKNVKDSINNGIVMLSEDRKRYGIVGIRSITENVSISNLEKFFYKGHLHSKKEISSVSNICERMKVKCPNLETSIDSLSGGNQQKVIFAKWMLRNPDVLILDEPTRGIDVGAKYEIYKLITELAKENRAVIIISSELPELIGMCDRIYVMASGKITGEIDREKATQEAIMKLATRGE</sequence>
<dbReference type="GO" id="GO:0005524">
    <property type="term" value="F:ATP binding"/>
    <property type="evidence" value="ECO:0007669"/>
    <property type="project" value="UniProtKB-KW"/>
</dbReference>
<dbReference type="eggNOG" id="COG1129">
    <property type="taxonomic scope" value="Bacteria"/>
</dbReference>
<dbReference type="InterPro" id="IPR017871">
    <property type="entry name" value="ABC_transporter-like_CS"/>
</dbReference>
<evidence type="ECO:0000256" key="10">
    <source>
        <dbReference type="ARBA" id="ARBA00023136"/>
    </source>
</evidence>
<dbReference type="Proteomes" id="UP000028542">
    <property type="component" value="Unassembled WGS sequence"/>
</dbReference>
<keyword evidence="13" id="KW-1185">Reference proteome</keyword>
<keyword evidence="7" id="KW-0547">Nucleotide-binding</keyword>
<evidence type="ECO:0000256" key="1">
    <source>
        <dbReference type="ARBA" id="ARBA00004202"/>
    </source>
</evidence>
<gene>
    <name evidence="12" type="ORF">IO99_04265</name>
</gene>
<evidence type="ECO:0000256" key="5">
    <source>
        <dbReference type="ARBA" id="ARBA00022597"/>
    </source>
</evidence>
<dbReference type="CDD" id="cd03215">
    <property type="entry name" value="ABC_Carb_Monos_II"/>
    <property type="match status" value="1"/>
</dbReference>
<dbReference type="RefSeq" id="WP_035130660.1">
    <property type="nucleotide sequence ID" value="NZ_JPMD01000008.1"/>
</dbReference>
<dbReference type="SMART" id="SM00382">
    <property type="entry name" value="AAA"/>
    <property type="match status" value="2"/>
</dbReference>
<protein>
    <submittedName>
        <fullName evidence="12">D-ribose transporter ATP-binding protein</fullName>
    </submittedName>
</protein>
<dbReference type="STRING" id="318464.IO99_04265"/>
<feature type="domain" description="ABC transporter" evidence="11">
    <location>
        <begin position="8"/>
        <end position="244"/>
    </location>
</feature>
<keyword evidence="5" id="KW-0762">Sugar transport</keyword>
<keyword evidence="8 12" id="KW-0067">ATP-binding</keyword>